<evidence type="ECO:0000256" key="1">
    <source>
        <dbReference type="SAM" id="Phobius"/>
    </source>
</evidence>
<dbReference type="STRING" id="1618342.UY40_C0005G0003"/>
<reference evidence="2 3" key="1">
    <citation type="journal article" date="2015" name="Nature">
        <title>rRNA introns, odd ribosomes, and small enigmatic genomes across a large radiation of phyla.</title>
        <authorList>
            <person name="Brown C.T."/>
            <person name="Hug L.A."/>
            <person name="Thomas B.C."/>
            <person name="Sharon I."/>
            <person name="Castelle C.J."/>
            <person name="Singh A."/>
            <person name="Wilkins M.J."/>
            <person name="Williams K.H."/>
            <person name="Banfield J.F."/>
        </authorList>
    </citation>
    <scope>NUCLEOTIDE SEQUENCE [LARGE SCALE GENOMIC DNA]</scope>
</reference>
<evidence type="ECO:0008006" key="4">
    <source>
        <dbReference type="Google" id="ProtNLM"/>
    </source>
</evidence>
<protein>
    <recommendedName>
        <fullName evidence="4">DUF948 domain-containing protein</fullName>
    </recommendedName>
</protein>
<gene>
    <name evidence="2" type="ORF">UY40_C0005G0003</name>
</gene>
<dbReference type="Proteomes" id="UP000034119">
    <property type="component" value="Unassembled WGS sequence"/>
</dbReference>
<organism evidence="2 3">
    <name type="scientific">candidate division CPR1 bacterium GW2011_GWC1_49_13</name>
    <dbReference type="NCBI Taxonomy" id="1618342"/>
    <lineage>
        <taxon>Bacteria</taxon>
        <taxon>candidate division CPR1</taxon>
    </lineage>
</organism>
<comment type="caution">
    <text evidence="2">The sequence shown here is derived from an EMBL/GenBank/DDBJ whole genome shotgun (WGS) entry which is preliminary data.</text>
</comment>
<keyword evidence="1" id="KW-0472">Membrane</keyword>
<keyword evidence="1" id="KW-0812">Transmembrane</keyword>
<dbReference type="EMBL" id="LCPW01000005">
    <property type="protein sequence ID" value="KKW05945.1"/>
    <property type="molecule type" value="Genomic_DNA"/>
</dbReference>
<proteinExistence type="predicted"/>
<sequence length="93" mass="9893">MTDTLLLVIIALLTVNVLFVGIYIVLVLKEVRQTVLKLNRILDSFSAISNAIATPIAQAPGVVSAIVEGIKAAKSIQEVMSGKKEDKQSGTTL</sequence>
<evidence type="ECO:0000313" key="3">
    <source>
        <dbReference type="Proteomes" id="UP000034119"/>
    </source>
</evidence>
<keyword evidence="1" id="KW-1133">Transmembrane helix</keyword>
<evidence type="ECO:0000313" key="2">
    <source>
        <dbReference type="EMBL" id="KKW05945.1"/>
    </source>
</evidence>
<name>A0A0G1VI77_9BACT</name>
<feature type="transmembrane region" description="Helical" evidence="1">
    <location>
        <begin position="6"/>
        <end position="28"/>
    </location>
</feature>
<accession>A0A0G1VI77</accession>
<dbReference type="AlphaFoldDB" id="A0A0G1VI77"/>